<evidence type="ECO:0000313" key="12">
    <source>
        <dbReference type="Proteomes" id="UP001197875"/>
    </source>
</evidence>
<keyword evidence="12" id="KW-1185">Reference proteome</keyword>
<dbReference type="InterPro" id="IPR048279">
    <property type="entry name" value="MdtK-like"/>
</dbReference>
<keyword evidence="9" id="KW-0046">Antibiotic resistance</keyword>
<dbReference type="PIRSF" id="PIRSF006603">
    <property type="entry name" value="DinF"/>
    <property type="match status" value="1"/>
</dbReference>
<dbReference type="Pfam" id="PF01554">
    <property type="entry name" value="MatE"/>
    <property type="match status" value="2"/>
</dbReference>
<evidence type="ECO:0000256" key="1">
    <source>
        <dbReference type="ARBA" id="ARBA00004651"/>
    </source>
</evidence>
<feature type="transmembrane region" description="Helical" evidence="10">
    <location>
        <begin position="180"/>
        <end position="200"/>
    </location>
</feature>
<protein>
    <recommendedName>
        <fullName evidence="3">Multidrug export protein MepA</fullName>
    </recommendedName>
</protein>
<dbReference type="RefSeq" id="WP_227614697.1">
    <property type="nucleotide sequence ID" value="NZ_JAJEPR010000006.1"/>
</dbReference>
<dbReference type="PANTHER" id="PTHR43823:SF3">
    <property type="entry name" value="MULTIDRUG EXPORT PROTEIN MEPA"/>
    <property type="match status" value="1"/>
</dbReference>
<feature type="transmembrane region" description="Helical" evidence="10">
    <location>
        <begin position="78"/>
        <end position="101"/>
    </location>
</feature>
<keyword evidence="7 10" id="KW-1133">Transmembrane helix</keyword>
<reference evidence="11 12" key="1">
    <citation type="submission" date="2021-10" db="EMBL/GenBank/DDBJ databases">
        <title>Anaerobic single-cell dispensing facilitates the cultivation of human gut bacteria.</title>
        <authorList>
            <person name="Afrizal A."/>
        </authorList>
    </citation>
    <scope>NUCLEOTIDE SEQUENCE [LARGE SCALE GENOMIC DNA]</scope>
    <source>
        <strain evidence="11 12">CLA-AA-H277</strain>
    </source>
</reference>
<comment type="subcellular location">
    <subcellularLocation>
        <location evidence="1">Cell membrane</location>
        <topology evidence="1">Multi-pass membrane protein</topology>
    </subcellularLocation>
</comment>
<sequence>MARFAIPSIIAMLVSALYNMVDQFFIGHSVGMQGNAATNVAFPLTITCTAVSLLFGIGGAANFNLSMGRKKPEEAKHFIGNAIFLMLSFGITLCLLVFLFLDPLLKLFGATSDILTYSRTYTSITAFGFPFVILATGGSNLVRADGSPNFSMACTLIGCLINLVLDPLFIFVFHMGMAGAAWATIIGQIISASMVIWYLTRFKTVKLTLKELRPRAFACRRILSLGMAPFLNQLAIMIVQVVMNNVLVFYGGQSVYGSEIPLACAGIISKVNMIFFSISIGLSQGMQPIASFNYGAENYGRVREAVIKTMTASTLICTVAFILFQLFPRQITGIFGSGSEEYFIFASRYFRIFLFFTFLNGIQPVAGNFFTAIGKPVYGIFISLTRQILFLLPLILILPQFFGIDGVLYSAPIADFMAAVLAFFLTFRQLNKLGK</sequence>
<evidence type="ECO:0000256" key="7">
    <source>
        <dbReference type="ARBA" id="ARBA00022989"/>
    </source>
</evidence>
<keyword evidence="5" id="KW-1003">Cell membrane</keyword>
<keyword evidence="4" id="KW-0813">Transport</keyword>
<comment type="caution">
    <text evidence="11">The sequence shown here is derived from an EMBL/GenBank/DDBJ whole genome shotgun (WGS) entry which is preliminary data.</text>
</comment>
<proteinExistence type="inferred from homology"/>
<evidence type="ECO:0000313" key="11">
    <source>
        <dbReference type="EMBL" id="MCC2189291.1"/>
    </source>
</evidence>
<dbReference type="GO" id="GO:0046677">
    <property type="term" value="P:response to antibiotic"/>
    <property type="evidence" value="ECO:0007669"/>
    <property type="project" value="UniProtKB-KW"/>
</dbReference>
<gene>
    <name evidence="11" type="ORF">LKD71_05595</name>
</gene>
<feature type="transmembrane region" description="Helical" evidence="10">
    <location>
        <begin position="221"/>
        <end position="240"/>
    </location>
</feature>
<feature type="transmembrane region" description="Helical" evidence="10">
    <location>
        <begin position="154"/>
        <end position="174"/>
    </location>
</feature>
<dbReference type="InterPro" id="IPR045070">
    <property type="entry name" value="MATE_MepA-like"/>
</dbReference>
<dbReference type="InterPro" id="IPR051327">
    <property type="entry name" value="MATE_MepA_subfamily"/>
</dbReference>
<dbReference type="AlphaFoldDB" id="A0AAE3DRD6"/>
<keyword evidence="6 10" id="KW-0812">Transmembrane</keyword>
<dbReference type="GO" id="GO:0005886">
    <property type="term" value="C:plasma membrane"/>
    <property type="evidence" value="ECO:0007669"/>
    <property type="project" value="UniProtKB-SubCell"/>
</dbReference>
<evidence type="ECO:0000256" key="4">
    <source>
        <dbReference type="ARBA" id="ARBA00022448"/>
    </source>
</evidence>
<dbReference type="InterPro" id="IPR002528">
    <property type="entry name" value="MATE_fam"/>
</dbReference>
<feature type="transmembrane region" description="Helical" evidence="10">
    <location>
        <begin position="40"/>
        <end position="66"/>
    </location>
</feature>
<evidence type="ECO:0000256" key="8">
    <source>
        <dbReference type="ARBA" id="ARBA00023136"/>
    </source>
</evidence>
<dbReference type="PANTHER" id="PTHR43823">
    <property type="entry name" value="SPORULATION PROTEIN YKVU"/>
    <property type="match status" value="1"/>
</dbReference>
<dbReference type="GO" id="GO:0042910">
    <property type="term" value="F:xenobiotic transmembrane transporter activity"/>
    <property type="evidence" value="ECO:0007669"/>
    <property type="project" value="InterPro"/>
</dbReference>
<evidence type="ECO:0000256" key="9">
    <source>
        <dbReference type="ARBA" id="ARBA00023251"/>
    </source>
</evidence>
<feature type="transmembrane region" description="Helical" evidence="10">
    <location>
        <begin position="260"/>
        <end position="284"/>
    </location>
</feature>
<evidence type="ECO:0000256" key="6">
    <source>
        <dbReference type="ARBA" id="ARBA00022692"/>
    </source>
</evidence>
<dbReference type="NCBIfam" id="TIGR00797">
    <property type="entry name" value="matE"/>
    <property type="match status" value="1"/>
</dbReference>
<feature type="transmembrane region" description="Helical" evidence="10">
    <location>
        <begin position="305"/>
        <end position="328"/>
    </location>
</feature>
<keyword evidence="8 10" id="KW-0472">Membrane</keyword>
<feature type="transmembrane region" description="Helical" evidence="10">
    <location>
        <begin position="121"/>
        <end position="142"/>
    </location>
</feature>
<evidence type="ECO:0000256" key="10">
    <source>
        <dbReference type="SAM" id="Phobius"/>
    </source>
</evidence>
<dbReference type="GO" id="GO:0015297">
    <property type="term" value="F:antiporter activity"/>
    <property type="evidence" value="ECO:0007669"/>
    <property type="project" value="InterPro"/>
</dbReference>
<feature type="transmembrane region" description="Helical" evidence="10">
    <location>
        <begin position="407"/>
        <end position="427"/>
    </location>
</feature>
<feature type="transmembrane region" description="Helical" evidence="10">
    <location>
        <begin position="377"/>
        <end position="401"/>
    </location>
</feature>
<evidence type="ECO:0000256" key="5">
    <source>
        <dbReference type="ARBA" id="ARBA00022475"/>
    </source>
</evidence>
<organism evidence="11 12">
    <name type="scientific">Fusicatenibacter faecihominis</name>
    <dbReference type="NCBI Taxonomy" id="2881276"/>
    <lineage>
        <taxon>Bacteria</taxon>
        <taxon>Bacillati</taxon>
        <taxon>Bacillota</taxon>
        <taxon>Clostridia</taxon>
        <taxon>Lachnospirales</taxon>
        <taxon>Lachnospiraceae</taxon>
        <taxon>Fusicatenibacter</taxon>
    </lineage>
</organism>
<feature type="transmembrane region" description="Helical" evidence="10">
    <location>
        <begin position="348"/>
        <end position="370"/>
    </location>
</feature>
<evidence type="ECO:0000256" key="2">
    <source>
        <dbReference type="ARBA" id="ARBA00008417"/>
    </source>
</evidence>
<comment type="similarity">
    <text evidence="2">Belongs to the multi antimicrobial extrusion (MATE) (TC 2.A.66.1) family. MepA subfamily.</text>
</comment>
<dbReference type="CDD" id="cd13143">
    <property type="entry name" value="MATE_MepA_like"/>
    <property type="match status" value="1"/>
</dbReference>
<dbReference type="EMBL" id="JAJEPR010000006">
    <property type="protein sequence ID" value="MCC2189291.1"/>
    <property type="molecule type" value="Genomic_DNA"/>
</dbReference>
<name>A0AAE3DRD6_9FIRM</name>
<accession>A0AAE3DRD6</accession>
<dbReference type="Proteomes" id="UP001197875">
    <property type="component" value="Unassembled WGS sequence"/>
</dbReference>
<evidence type="ECO:0000256" key="3">
    <source>
        <dbReference type="ARBA" id="ARBA00022106"/>
    </source>
</evidence>